<dbReference type="Pfam" id="PF21783">
    <property type="entry name" value="YNCE"/>
    <property type="match status" value="1"/>
</dbReference>
<dbReference type="Gene3D" id="2.130.10.10">
    <property type="entry name" value="YVTN repeat-like/Quinoprotein amine dehydrogenase"/>
    <property type="match status" value="3"/>
</dbReference>
<dbReference type="AlphaFoldDB" id="A0A1G7MCL0"/>
<dbReference type="EMBL" id="LT629690">
    <property type="protein sequence ID" value="SDF59344.1"/>
    <property type="molecule type" value="Genomic_DNA"/>
</dbReference>
<dbReference type="SUPFAM" id="SSF51004">
    <property type="entry name" value="C-terminal (heme d1) domain of cytochrome cd1-nitrite reductase"/>
    <property type="match status" value="1"/>
</dbReference>
<dbReference type="InterPro" id="IPR015943">
    <property type="entry name" value="WD40/YVTN_repeat-like_dom_sf"/>
</dbReference>
<name>A0A1G7MCL0_9BACT</name>
<dbReference type="Proteomes" id="UP000182427">
    <property type="component" value="Chromosome I"/>
</dbReference>
<dbReference type="InterPro" id="IPR048433">
    <property type="entry name" value="YNCE-like_beta-prop"/>
</dbReference>
<evidence type="ECO:0000259" key="3">
    <source>
        <dbReference type="Pfam" id="PF21783"/>
    </source>
</evidence>
<sequence length="329" mass="35278">MRNFRTILPLCLAVTSIATVSAQSRLLLTSQRDHTFRVFDPMTMEQLSATVESDDAGHEVMATPDGKTAFVPIYGNAGVGRAGTDGDHIDIYDVATGKLTGTIKFPHGVRPHRPIWNATNGTFLVSAELDKAAAIIDPKTGKIIGEVPTGAEQSHMITLLPGGKKLYSANVHPGSVSVMDVPNRKLIKVIPISDNTQRLSCSNDGAYIFTADQTTPDLVVIDTKTDTIKKRVKLPAIGYGSTPTPDGKYVLVAMANQDNVAVVDLKTLEVTKTIPSIAGLNEIVVSPDSKWAWASSPKMNSLAKIDLVKGETVKTVPAGKYPDGMWLTK</sequence>
<keyword evidence="5" id="KW-1185">Reference proteome</keyword>
<dbReference type="PANTHER" id="PTHR47197:SF3">
    <property type="entry name" value="DIHYDRO-HEME D1 DEHYDROGENASE"/>
    <property type="match status" value="1"/>
</dbReference>
<evidence type="ECO:0000313" key="5">
    <source>
        <dbReference type="Proteomes" id="UP000182427"/>
    </source>
</evidence>
<dbReference type="InterPro" id="IPR011048">
    <property type="entry name" value="Haem_d1_sf"/>
</dbReference>
<feature type="chain" id="PRO_5009241906" evidence="2">
    <location>
        <begin position="23"/>
        <end position="329"/>
    </location>
</feature>
<dbReference type="RefSeq" id="WP_083345652.1">
    <property type="nucleotide sequence ID" value="NZ_LT629690.1"/>
</dbReference>
<protein>
    <submittedName>
        <fullName evidence="4">40-residue YVTN family beta-propeller repeat-containing protein</fullName>
    </submittedName>
</protein>
<evidence type="ECO:0000256" key="2">
    <source>
        <dbReference type="SAM" id="SignalP"/>
    </source>
</evidence>
<reference evidence="4 5" key="1">
    <citation type="submission" date="2016-10" db="EMBL/GenBank/DDBJ databases">
        <authorList>
            <person name="de Groot N.N."/>
        </authorList>
    </citation>
    <scope>NUCLEOTIDE SEQUENCE [LARGE SCALE GENOMIC DNA]</scope>
    <source>
        <strain evidence="4 5">GAS232</strain>
    </source>
</reference>
<dbReference type="PANTHER" id="PTHR47197">
    <property type="entry name" value="PROTEIN NIRF"/>
    <property type="match status" value="1"/>
</dbReference>
<evidence type="ECO:0000313" key="4">
    <source>
        <dbReference type="EMBL" id="SDF59344.1"/>
    </source>
</evidence>
<evidence type="ECO:0000256" key="1">
    <source>
        <dbReference type="ARBA" id="ARBA00022729"/>
    </source>
</evidence>
<proteinExistence type="predicted"/>
<dbReference type="InterPro" id="IPR051200">
    <property type="entry name" value="Host-pathogen_enzymatic-act"/>
</dbReference>
<gene>
    <name evidence="4" type="ORF">SAMN05444167_2761</name>
</gene>
<feature type="domain" description="YNCE-like beta-propeller" evidence="3">
    <location>
        <begin position="90"/>
        <end position="325"/>
    </location>
</feature>
<keyword evidence="1 2" id="KW-0732">Signal</keyword>
<dbReference type="OrthoDB" id="145213at2"/>
<organism evidence="4 5">
    <name type="scientific">Terriglobus roseus</name>
    <dbReference type="NCBI Taxonomy" id="392734"/>
    <lineage>
        <taxon>Bacteria</taxon>
        <taxon>Pseudomonadati</taxon>
        <taxon>Acidobacteriota</taxon>
        <taxon>Terriglobia</taxon>
        <taxon>Terriglobales</taxon>
        <taxon>Acidobacteriaceae</taxon>
        <taxon>Terriglobus</taxon>
    </lineage>
</organism>
<accession>A0A1G7MCL0</accession>
<feature type="signal peptide" evidence="2">
    <location>
        <begin position="1"/>
        <end position="22"/>
    </location>
</feature>